<evidence type="ECO:0000313" key="8">
    <source>
        <dbReference type="Proteomes" id="UP000054304"/>
    </source>
</evidence>
<evidence type="ECO:0000256" key="3">
    <source>
        <dbReference type="ARBA" id="ARBA00023159"/>
    </source>
</evidence>
<dbReference type="Proteomes" id="UP000054304">
    <property type="component" value="Unassembled WGS sequence"/>
</dbReference>
<feature type="region of interest" description="Disordered" evidence="6">
    <location>
        <begin position="485"/>
        <end position="620"/>
    </location>
</feature>
<feature type="region of interest" description="Disordered" evidence="6">
    <location>
        <begin position="796"/>
        <end position="898"/>
    </location>
</feature>
<evidence type="ECO:0000256" key="4">
    <source>
        <dbReference type="ARBA" id="ARBA00023163"/>
    </source>
</evidence>
<feature type="region of interest" description="Disordered" evidence="6">
    <location>
        <begin position="312"/>
        <end position="374"/>
    </location>
</feature>
<dbReference type="PROSITE" id="PS50896">
    <property type="entry name" value="LISH"/>
    <property type="match status" value="1"/>
</dbReference>
<proteinExistence type="predicted"/>
<dbReference type="PANTHER" id="PTHR45093:SF2">
    <property type="entry name" value="LISH DOMAIN-CONTAINING PROTEIN"/>
    <property type="match status" value="1"/>
</dbReference>
<feature type="region of interest" description="Disordered" evidence="6">
    <location>
        <begin position="760"/>
        <end position="781"/>
    </location>
</feature>
<keyword evidence="5" id="KW-0539">Nucleus</keyword>
<evidence type="ECO:0000313" key="7">
    <source>
        <dbReference type="EMBL" id="CEP60248.1"/>
    </source>
</evidence>
<feature type="region of interest" description="Disordered" evidence="6">
    <location>
        <begin position="206"/>
        <end position="250"/>
    </location>
</feature>
<evidence type="ECO:0000256" key="1">
    <source>
        <dbReference type="ARBA" id="ARBA00004123"/>
    </source>
</evidence>
<dbReference type="Pfam" id="PF08513">
    <property type="entry name" value="LisH"/>
    <property type="match status" value="1"/>
</dbReference>
<feature type="compositionally biased region" description="Low complexity" evidence="6">
    <location>
        <begin position="576"/>
        <end position="603"/>
    </location>
</feature>
<dbReference type="InterPro" id="IPR006594">
    <property type="entry name" value="LisH"/>
</dbReference>
<reference evidence="7 8" key="1">
    <citation type="submission" date="2014-12" db="EMBL/GenBank/DDBJ databases">
        <authorList>
            <person name="Neuveglise Cecile"/>
        </authorList>
    </citation>
    <scope>NUCLEOTIDE SEQUENCE [LARGE SCALE GENOMIC DNA]</scope>
    <source>
        <strain evidence="7 8">CBS 12615</strain>
    </source>
</reference>
<feature type="region of interest" description="Disordered" evidence="6">
    <location>
        <begin position="912"/>
        <end position="950"/>
    </location>
</feature>
<feature type="region of interest" description="Disordered" evidence="6">
    <location>
        <begin position="687"/>
        <end position="710"/>
    </location>
</feature>
<dbReference type="PANTHER" id="PTHR45093">
    <property type="entry name" value="TRANSCRIPTION ACTIVATOR MSS11"/>
    <property type="match status" value="1"/>
</dbReference>
<name>A0A0C7MKC7_9SACH</name>
<dbReference type="GO" id="GO:0005634">
    <property type="term" value="C:nucleus"/>
    <property type="evidence" value="ECO:0007669"/>
    <property type="project" value="UniProtKB-SubCell"/>
</dbReference>
<feature type="compositionally biased region" description="Polar residues" evidence="6">
    <location>
        <begin position="830"/>
        <end position="846"/>
    </location>
</feature>
<evidence type="ECO:0000256" key="2">
    <source>
        <dbReference type="ARBA" id="ARBA00023015"/>
    </source>
</evidence>
<feature type="compositionally biased region" description="Low complexity" evidence="6">
    <location>
        <begin position="485"/>
        <end position="496"/>
    </location>
</feature>
<dbReference type="STRING" id="1245769.A0A0C7MKC7"/>
<evidence type="ECO:0000256" key="6">
    <source>
        <dbReference type="SAM" id="MobiDB-lite"/>
    </source>
</evidence>
<evidence type="ECO:0000256" key="5">
    <source>
        <dbReference type="ARBA" id="ARBA00023242"/>
    </source>
</evidence>
<feature type="region of interest" description="Disordered" evidence="6">
    <location>
        <begin position="392"/>
        <end position="434"/>
    </location>
</feature>
<feature type="compositionally biased region" description="Low complexity" evidence="6">
    <location>
        <begin position="917"/>
        <end position="936"/>
    </location>
</feature>
<comment type="subcellular location">
    <subcellularLocation>
        <location evidence="1">Nucleus</location>
    </subcellularLocation>
</comment>
<feature type="region of interest" description="Disordered" evidence="6">
    <location>
        <begin position="1"/>
        <end position="66"/>
    </location>
</feature>
<dbReference type="GeneID" id="34683624"/>
<keyword evidence="8" id="KW-1185">Reference proteome</keyword>
<feature type="compositionally biased region" description="Polar residues" evidence="6">
    <location>
        <begin position="27"/>
        <end position="39"/>
    </location>
</feature>
<keyword evidence="2" id="KW-0805">Transcription regulation</keyword>
<feature type="compositionally biased region" description="Polar residues" evidence="6">
    <location>
        <begin position="566"/>
        <end position="575"/>
    </location>
</feature>
<protein>
    <submittedName>
        <fullName evidence="7">LALA0S01e06370g1_1</fullName>
    </submittedName>
</protein>
<organism evidence="7 8">
    <name type="scientific">Lachancea lanzarotensis</name>
    <dbReference type="NCBI Taxonomy" id="1245769"/>
    <lineage>
        <taxon>Eukaryota</taxon>
        <taxon>Fungi</taxon>
        <taxon>Dikarya</taxon>
        <taxon>Ascomycota</taxon>
        <taxon>Saccharomycotina</taxon>
        <taxon>Saccharomycetes</taxon>
        <taxon>Saccharomycetales</taxon>
        <taxon>Saccharomycetaceae</taxon>
        <taxon>Lachancea</taxon>
    </lineage>
</organism>
<feature type="compositionally biased region" description="Polar residues" evidence="6">
    <location>
        <begin position="687"/>
        <end position="698"/>
    </location>
</feature>
<dbReference type="OrthoDB" id="5600002at2759"/>
<accession>A0A0C7MKC7</accession>
<keyword evidence="4" id="KW-0804">Transcription</keyword>
<feature type="compositionally biased region" description="Polar residues" evidence="6">
    <location>
        <begin position="855"/>
        <end position="868"/>
    </location>
</feature>
<feature type="compositionally biased region" description="Low complexity" evidence="6">
    <location>
        <begin position="504"/>
        <end position="565"/>
    </location>
</feature>
<feature type="compositionally biased region" description="Polar residues" evidence="6">
    <location>
        <begin position="604"/>
        <end position="614"/>
    </location>
</feature>
<sequence>MSNLTPGLGGSQGAKHPSQPPNAGRNVRTQINKQTTVRNIQEPAYSGARRQPLPSSAAGDHEFGSEKEPKKLLNTYIYDFLSKSSLTETAKAFAQESIIEENGKRLKPNIPFQPQNDAPQGFLYEWWQIFWDVFNARTHRGGSELAQQYFQLQFDSRRQEHTYRNVAMHAARMQQQVEQRGEYQGEVSDPMMFAMMLSGNAYNTPVPPPEREAAVRGGYMVPGPGVQGHPDRSHLQHSRKHSPGLAQAQAHRVQAQQVQSQPAQAQQVQAQAHAHAQAQAQVQAQSQSQVQAQAQAQTSQLHPRFQNQTRNLQPGQVQNQSPVQARQSAQTLINSQQMRQRLAVRTQQQPQPHSKPQGQHEMQTPHHRQEHSQIRQDFQPQLHLQHTQDLPQPHVQQPQHQQPAYAPQLQQQFPVQQQQQQQQMHDRTQQAQPQMQSYPQELLVNGGNHMVINGANGPVYVNPPGAPVKTNYSPGYMQQLIPPQVQEQHIQRQHMQQFRRHHPQQAAAAHSAAQQQQQFQQQGSLAAQQHQQHQQRQQRQQEQHQQGQQEQLRQHQQMQQQMQQQMLNSKHSPATQSPRQRQAKQSPSQQAALAAPSSAVPVSNIGTRKPNTIAGSPASGREITQDTQFSSMEGLYNYQKQLLMLEKENEKAISNRSTVSTPGFTMSKATPAASFVGVSPLALNSMNSPASLGPSTTTRSKEFQRRKSATVQNASPFFSMAKKNISEPVTPIGPMTPASSNLAKHVPHGGLSTVNETPLEGSGDLLNGGMGKKTAQKRIKKPKKFHQLTTTTLGFSTTASSPLLDNAVDSKKGKGSSNRTKNKKAIVASSIKSGSRAAQSAGTTPVTADDLHPGSASSNDTAGTNVEISHNAAATDPSPQNEFEEALGQNDPTLSGPAYNFEEEDIFSISSDVLDKSIQSKNPSSSKPSSTQSQNQAPVEEAFNLDFLDPSSSMNYTDLNLLNWQ</sequence>
<gene>
    <name evidence="7" type="ORF">LALA0_S01e06370g</name>
</gene>
<dbReference type="SMART" id="SM00667">
    <property type="entry name" value="LisH"/>
    <property type="match status" value="1"/>
</dbReference>
<keyword evidence="3" id="KW-0010">Activator</keyword>
<dbReference type="EMBL" id="LN736360">
    <property type="protein sequence ID" value="CEP60248.1"/>
    <property type="molecule type" value="Genomic_DNA"/>
</dbReference>
<dbReference type="HOGENOM" id="CLU_306755_0_0_1"/>
<dbReference type="AlphaFoldDB" id="A0A0C7MKC7"/>
<feature type="compositionally biased region" description="Polar residues" evidence="6">
    <location>
        <begin position="312"/>
        <end position="362"/>
    </location>
</feature>
<dbReference type="RefSeq" id="XP_022626493.1">
    <property type="nucleotide sequence ID" value="XM_022774392.1"/>
</dbReference>